<dbReference type="STRING" id="246786.GS18_0220520"/>
<sequence length="259" mass="29518">MIETFKVSITAFDLERQVTVFLPESYRQGSDSYPVLYMHDGQNLFEDSKASFGVSWGLKEHLEESGMNLIVVGIDCNHEGYGRFDEYGPWVNHTLAKDLIGEPGELGGKGEAYIDFIVNELKPLIDGKYRTRPDETAMAGSSMGGLISTYAACKYPRIFKRIASVSSAYWFNQTELEELIKESDLSSIERFYMDVGTKEGTASVRWQDYIDSSNSVYALLKERIENCRYDIVQDAEHNEAAWRKRVPEILDYLYSDKKA</sequence>
<accession>A0A084GIR6</accession>
<proteinExistence type="predicted"/>
<dbReference type="InterPro" id="IPR029058">
    <property type="entry name" value="AB_hydrolase_fold"/>
</dbReference>
<dbReference type="OrthoDB" id="9784036at2"/>
<dbReference type="PANTHER" id="PTHR48098">
    <property type="entry name" value="ENTEROCHELIN ESTERASE-RELATED"/>
    <property type="match status" value="1"/>
</dbReference>
<keyword evidence="2" id="KW-1185">Reference proteome</keyword>
<dbReference type="Proteomes" id="UP000028549">
    <property type="component" value="Unassembled WGS sequence"/>
</dbReference>
<name>A0A084GIR6_METID</name>
<dbReference type="SUPFAM" id="SSF53474">
    <property type="entry name" value="alpha/beta-Hydrolases"/>
    <property type="match status" value="1"/>
</dbReference>
<evidence type="ECO:0000313" key="2">
    <source>
        <dbReference type="Proteomes" id="UP000028549"/>
    </source>
</evidence>
<dbReference type="PANTHER" id="PTHR48098:SF6">
    <property type="entry name" value="FERRI-BACILLIBACTIN ESTERASE BESA"/>
    <property type="match status" value="1"/>
</dbReference>
<comment type="caution">
    <text evidence="1">The sequence shown here is derived from an EMBL/GenBank/DDBJ whole genome shotgun (WGS) entry which is preliminary data.</text>
</comment>
<dbReference type="InterPro" id="IPR000801">
    <property type="entry name" value="Esterase-like"/>
</dbReference>
<dbReference type="InterPro" id="IPR050583">
    <property type="entry name" value="Mycobacterial_A85_antigen"/>
</dbReference>
<dbReference type="Pfam" id="PF00756">
    <property type="entry name" value="Esterase"/>
    <property type="match status" value="1"/>
</dbReference>
<dbReference type="Gene3D" id="3.40.50.1820">
    <property type="entry name" value="alpha/beta hydrolase"/>
    <property type="match status" value="1"/>
</dbReference>
<reference evidence="1 2" key="1">
    <citation type="journal article" date="2005" name="Int. J. Syst. Evol. Microbiol.">
        <title>Bacillus cibi sp. nov., isolated from jeotgal, a traditional Korean fermented seafood.</title>
        <authorList>
            <person name="Yoon J.H."/>
            <person name="Lee C.H."/>
            <person name="Oh T.K."/>
        </authorList>
    </citation>
    <scope>NUCLEOTIDE SEQUENCE [LARGE SCALE GENOMIC DNA]</scope>
    <source>
        <strain evidence="1 2">DSM 16189</strain>
    </source>
</reference>
<protein>
    <submittedName>
        <fullName evidence="1">Carbohydrate esterase</fullName>
    </submittedName>
</protein>
<evidence type="ECO:0000313" key="1">
    <source>
        <dbReference type="EMBL" id="KEZ47228.1"/>
    </source>
</evidence>
<dbReference type="RefSeq" id="WP_029567219.1">
    <property type="nucleotide sequence ID" value="NZ_JNVC02000024.1"/>
</dbReference>
<dbReference type="EMBL" id="JNVC02000024">
    <property type="protein sequence ID" value="KEZ47228.1"/>
    <property type="molecule type" value="Genomic_DNA"/>
</dbReference>
<dbReference type="AlphaFoldDB" id="A0A084GIR6"/>
<gene>
    <name evidence="1" type="ORF">GS18_0220520</name>
</gene>
<organism evidence="1 2">
    <name type="scientific">Metabacillus indicus</name>
    <name type="common">Bacillus indicus</name>
    <dbReference type="NCBI Taxonomy" id="246786"/>
    <lineage>
        <taxon>Bacteria</taxon>
        <taxon>Bacillati</taxon>
        <taxon>Bacillota</taxon>
        <taxon>Bacilli</taxon>
        <taxon>Bacillales</taxon>
        <taxon>Bacillaceae</taxon>
        <taxon>Metabacillus</taxon>
    </lineage>
</organism>